<dbReference type="InterPro" id="IPR011763">
    <property type="entry name" value="COA_CT_C"/>
</dbReference>
<dbReference type="PANTHER" id="PTHR43842:SF2">
    <property type="entry name" value="PROPIONYL-COA CARBOXYLASE BETA CHAIN, MITOCHONDRIAL"/>
    <property type="match status" value="1"/>
</dbReference>
<dbReference type="InterPro" id="IPR029045">
    <property type="entry name" value="ClpP/crotonase-like_dom_sf"/>
</dbReference>
<dbReference type="Pfam" id="PF01039">
    <property type="entry name" value="Carboxyl_trans"/>
    <property type="match status" value="1"/>
</dbReference>
<dbReference type="InterPro" id="IPR034733">
    <property type="entry name" value="AcCoA_carboxyl_beta"/>
</dbReference>
<accession>A0A6B2M1X8</accession>
<dbReference type="FunFam" id="3.90.226.10:FF:000016">
    <property type="entry name" value="Propionyl-CoA carboxylase, beta subunit"/>
    <property type="match status" value="1"/>
</dbReference>
<name>A0A6B2M1X8_9BACT</name>
<gene>
    <name evidence="5" type="ORF">G0Q06_04965</name>
</gene>
<feature type="domain" description="CoA carboxyltransferase C-terminal" evidence="4">
    <location>
        <begin position="278"/>
        <end position="513"/>
    </location>
</feature>
<dbReference type="FunFam" id="3.90.226.10:FF:000017">
    <property type="entry name" value="Propionyl-CoA carboxylase subunit beta 5"/>
    <property type="match status" value="1"/>
</dbReference>
<dbReference type="EMBL" id="JAAGNX010000001">
    <property type="protein sequence ID" value="NDV61795.1"/>
    <property type="molecule type" value="Genomic_DNA"/>
</dbReference>
<dbReference type="GO" id="GO:0009317">
    <property type="term" value="C:acetyl-CoA carboxylase complex"/>
    <property type="evidence" value="ECO:0007669"/>
    <property type="project" value="UniProtKB-ARBA"/>
</dbReference>
<dbReference type="RefSeq" id="WP_163963041.1">
    <property type="nucleotide sequence ID" value="NZ_JAAGNX010000001.1"/>
</dbReference>
<dbReference type="InterPro" id="IPR011762">
    <property type="entry name" value="COA_CT_N"/>
</dbReference>
<evidence type="ECO:0000313" key="5">
    <source>
        <dbReference type="EMBL" id="NDV61795.1"/>
    </source>
</evidence>
<dbReference type="PROSITE" id="PS50989">
    <property type="entry name" value="COA_CT_CTER"/>
    <property type="match status" value="1"/>
</dbReference>
<dbReference type="SUPFAM" id="SSF52096">
    <property type="entry name" value="ClpP/crotonase"/>
    <property type="match status" value="2"/>
</dbReference>
<dbReference type="PANTHER" id="PTHR43842">
    <property type="entry name" value="PROPIONYL-COA CARBOXYLASE BETA CHAIN"/>
    <property type="match status" value="1"/>
</dbReference>
<dbReference type="Gene3D" id="3.90.226.10">
    <property type="entry name" value="2-enoyl-CoA Hydratase, Chain A, domain 1"/>
    <property type="match status" value="2"/>
</dbReference>
<evidence type="ECO:0000259" key="3">
    <source>
        <dbReference type="PROSITE" id="PS50980"/>
    </source>
</evidence>
<evidence type="ECO:0000256" key="1">
    <source>
        <dbReference type="ARBA" id="ARBA00006102"/>
    </source>
</evidence>
<evidence type="ECO:0000313" key="6">
    <source>
        <dbReference type="Proteomes" id="UP000478417"/>
    </source>
</evidence>
<dbReference type="AlphaFoldDB" id="A0A6B2M1X8"/>
<dbReference type="GO" id="GO:0004658">
    <property type="term" value="F:propionyl-CoA carboxylase activity"/>
    <property type="evidence" value="ECO:0007669"/>
    <property type="project" value="UniProtKB-ARBA"/>
</dbReference>
<organism evidence="5 6">
    <name type="scientific">Oceanipulchritudo coccoides</name>
    <dbReference type="NCBI Taxonomy" id="2706888"/>
    <lineage>
        <taxon>Bacteria</taxon>
        <taxon>Pseudomonadati</taxon>
        <taxon>Verrucomicrobiota</taxon>
        <taxon>Opitutia</taxon>
        <taxon>Puniceicoccales</taxon>
        <taxon>Oceanipulchritudinaceae</taxon>
        <taxon>Oceanipulchritudo</taxon>
    </lineage>
</organism>
<dbReference type="GO" id="GO:0015977">
    <property type="term" value="P:carbon fixation"/>
    <property type="evidence" value="ECO:0007669"/>
    <property type="project" value="UniProtKB-ARBA"/>
</dbReference>
<keyword evidence="6" id="KW-1185">Reference proteome</keyword>
<dbReference type="InterPro" id="IPR051047">
    <property type="entry name" value="AccD/PCCB"/>
</dbReference>
<evidence type="ECO:0000259" key="4">
    <source>
        <dbReference type="PROSITE" id="PS50989"/>
    </source>
</evidence>
<dbReference type="Proteomes" id="UP000478417">
    <property type="component" value="Unassembled WGS sequence"/>
</dbReference>
<protein>
    <recommendedName>
        <fullName evidence="2">Propionyl-CoA carboxylase beta chain</fullName>
    </recommendedName>
</protein>
<dbReference type="PROSITE" id="PS50980">
    <property type="entry name" value="COA_CT_NTER"/>
    <property type="match status" value="1"/>
</dbReference>
<evidence type="ECO:0000256" key="2">
    <source>
        <dbReference type="ARBA" id="ARBA00074538"/>
    </source>
</evidence>
<comment type="similarity">
    <text evidence="1">Belongs to the AccD/PCCB family.</text>
</comment>
<dbReference type="GO" id="GO:0003989">
    <property type="term" value="F:acetyl-CoA carboxylase activity"/>
    <property type="evidence" value="ECO:0007669"/>
    <property type="project" value="UniProtKB-ARBA"/>
</dbReference>
<reference evidence="5 6" key="1">
    <citation type="submission" date="2020-02" db="EMBL/GenBank/DDBJ databases">
        <title>Albibacoteraceae fam. nov., the first described family within the subdivision 4 Verrucomicrobia.</title>
        <authorList>
            <person name="Xi F."/>
        </authorList>
    </citation>
    <scope>NUCLEOTIDE SEQUENCE [LARGE SCALE GENOMIC DNA]</scope>
    <source>
        <strain evidence="5 6">CK1056</strain>
    </source>
</reference>
<proteinExistence type="inferred from homology"/>
<comment type="caution">
    <text evidence="5">The sequence shown here is derived from an EMBL/GenBank/DDBJ whole genome shotgun (WGS) entry which is preliminary data.</text>
</comment>
<sequence length="527" mass="56850">MPEQDGPEKGDEVNRERTEALREQKAAMRLGGGEARLKAQQDRGKLSVWERIEYLFDEGTFVEVGGFVELRSEHFGLGKKKAPGDGVVTGFGRVNGELVYMAAQDFTVLGGSLGEMHGKKVATIMDMAIRNGAPMITLNDSGGARIQEGIGSLCGYGEIFYRNTQASGVIPQISVIMGPCAGGAVYSPGITDFVAMVKGTSNMFITGPDVIKTVTGEEVSKEDLGGPEIHMAKSGVATHIGEDDESTLNWVAKLLSYIPPNNQESVPVVPPVARTTGLPFSLQDFVPSNANKSYDIHAVIDAVVDPHSFLELQEAYASNVVIGFSRIDGISTGIIANNPKHLAGCLDVNASDKAARFVRFCDAFNIPLLTLVDVPGFLPGVDQEYSGIIRHGAKLLYAYSEATVPKLTVVLRKAYGGAYICMCSKHLGADMVVAWPGAEIAVMGPKGAVNVIFRKEIAASDDQEQAAKDKENEYIETFANPRMAASLGYVDDVIEPDQTGHFVRQYLWSLSDKHVERPIRKHGNIPL</sequence>
<feature type="domain" description="CoA carboxyltransferase N-terminal" evidence="3">
    <location>
        <begin position="14"/>
        <end position="270"/>
    </location>
</feature>